<protein>
    <submittedName>
        <fullName evidence="3">Uncharacterized protein</fullName>
    </submittedName>
</protein>
<comment type="caution">
    <text evidence="3">The sequence shown here is derived from an EMBL/GenBank/DDBJ whole genome shotgun (WGS) entry which is preliminary data.</text>
</comment>
<dbReference type="EMBL" id="JAUIZM010000006">
    <property type="protein sequence ID" value="KAK1378513.1"/>
    <property type="molecule type" value="Genomic_DNA"/>
</dbReference>
<evidence type="ECO:0000313" key="3">
    <source>
        <dbReference type="EMBL" id="KAK1378513.1"/>
    </source>
</evidence>
<accession>A0AAD8MNN7</accession>
<dbReference type="InterPro" id="IPR015422">
    <property type="entry name" value="PyrdxlP-dep_Trfase_small"/>
</dbReference>
<organism evidence="3 4">
    <name type="scientific">Heracleum sosnowskyi</name>
    <dbReference type="NCBI Taxonomy" id="360622"/>
    <lineage>
        <taxon>Eukaryota</taxon>
        <taxon>Viridiplantae</taxon>
        <taxon>Streptophyta</taxon>
        <taxon>Embryophyta</taxon>
        <taxon>Tracheophyta</taxon>
        <taxon>Spermatophyta</taxon>
        <taxon>Magnoliopsida</taxon>
        <taxon>eudicotyledons</taxon>
        <taxon>Gunneridae</taxon>
        <taxon>Pentapetalae</taxon>
        <taxon>asterids</taxon>
        <taxon>campanulids</taxon>
        <taxon>Apiales</taxon>
        <taxon>Apiaceae</taxon>
        <taxon>Apioideae</taxon>
        <taxon>apioid superclade</taxon>
        <taxon>Tordylieae</taxon>
        <taxon>Tordyliinae</taxon>
        <taxon>Heracleum</taxon>
    </lineage>
</organism>
<reference evidence="3" key="2">
    <citation type="submission" date="2023-05" db="EMBL/GenBank/DDBJ databases">
        <authorList>
            <person name="Schelkunov M.I."/>
        </authorList>
    </citation>
    <scope>NUCLEOTIDE SEQUENCE</scope>
    <source>
        <strain evidence="3">Hsosn_3</strain>
        <tissue evidence="3">Leaf</tissue>
    </source>
</reference>
<evidence type="ECO:0000256" key="2">
    <source>
        <dbReference type="SAM" id="Phobius"/>
    </source>
</evidence>
<keyword evidence="2" id="KW-1133">Transmembrane helix</keyword>
<comment type="similarity">
    <text evidence="1">Belongs to the nucleobase:cation symporter-2 (NCS2) (TC 2.A.40) family.</text>
</comment>
<dbReference type="Gene3D" id="3.90.1150.10">
    <property type="entry name" value="Aspartate Aminotransferase, domain 1"/>
    <property type="match status" value="1"/>
</dbReference>
<sequence length="180" mass="19956">MARGEYGLISNREYTVRTCWVRNQNGHLGLGTIEDSFVPQKVQAFQGAFYLFIDFSCYYGSKADGFGLIQDSESLCRYLLDEGQDIVIASTGDPQNSFLPDYNGSVAGLTGHTLLVSYIFLALCNFWIRVPYPFQWGAPTFDAGEAFAMMAASLVALIEVFTSAVSHFFNESRPIPALEI</sequence>
<dbReference type="Pfam" id="PF00415">
    <property type="entry name" value="RCC1"/>
    <property type="match status" value="1"/>
</dbReference>
<gene>
    <name evidence="3" type="ORF">POM88_025257</name>
</gene>
<dbReference type="PANTHER" id="PTHR11119">
    <property type="entry name" value="XANTHINE-URACIL / VITAMIN C PERMEASE FAMILY MEMBER"/>
    <property type="match status" value="1"/>
</dbReference>
<keyword evidence="2" id="KW-0812">Transmembrane</keyword>
<name>A0AAD8MNN7_9APIA</name>
<evidence type="ECO:0000256" key="1">
    <source>
        <dbReference type="ARBA" id="ARBA00008821"/>
    </source>
</evidence>
<keyword evidence="4" id="KW-1185">Reference proteome</keyword>
<dbReference type="AlphaFoldDB" id="A0AAD8MNN7"/>
<proteinExistence type="inferred from homology"/>
<feature type="transmembrane region" description="Helical" evidence="2">
    <location>
        <begin position="148"/>
        <end position="169"/>
    </location>
</feature>
<evidence type="ECO:0000313" key="4">
    <source>
        <dbReference type="Proteomes" id="UP001237642"/>
    </source>
</evidence>
<dbReference type="InterPro" id="IPR000408">
    <property type="entry name" value="Reg_chr_condens"/>
</dbReference>
<dbReference type="Proteomes" id="UP001237642">
    <property type="component" value="Unassembled WGS sequence"/>
</dbReference>
<reference evidence="3" key="1">
    <citation type="submission" date="2023-02" db="EMBL/GenBank/DDBJ databases">
        <title>Genome of toxic invasive species Heracleum sosnowskyi carries increased number of genes despite the absence of recent whole-genome duplications.</title>
        <authorList>
            <person name="Schelkunov M."/>
            <person name="Shtratnikova V."/>
            <person name="Makarenko M."/>
            <person name="Klepikova A."/>
            <person name="Omelchenko D."/>
            <person name="Novikova G."/>
            <person name="Obukhova E."/>
            <person name="Bogdanov V."/>
            <person name="Penin A."/>
            <person name="Logacheva M."/>
        </authorList>
    </citation>
    <scope>NUCLEOTIDE SEQUENCE</scope>
    <source>
        <strain evidence="3">Hsosn_3</strain>
        <tissue evidence="3">Leaf</tissue>
    </source>
</reference>
<keyword evidence="2" id="KW-0472">Membrane</keyword>
<feature type="transmembrane region" description="Helical" evidence="2">
    <location>
        <begin position="106"/>
        <end position="128"/>
    </location>
</feature>